<dbReference type="PATRIC" id="fig|45067.4.peg.717"/>
<sequence>YSEATTQYIFCPSATGSIEATGGGTDCVLQFLTKVRNVREKNCPNQMKLT</sequence>
<keyword evidence="2" id="KW-1185">Reference proteome</keyword>
<feature type="non-terminal residue" evidence="1">
    <location>
        <position position="1"/>
    </location>
</feature>
<accession>A0A0W0VU19</accession>
<evidence type="ECO:0000313" key="2">
    <source>
        <dbReference type="Proteomes" id="UP000054869"/>
    </source>
</evidence>
<proteinExistence type="predicted"/>
<dbReference type="EMBL" id="LNYI01000012">
    <property type="protein sequence ID" value="KTD23553.1"/>
    <property type="molecule type" value="Genomic_DNA"/>
</dbReference>
<comment type="caution">
    <text evidence="1">The sequence shown here is derived from an EMBL/GenBank/DDBJ whole genome shotgun (WGS) entry which is preliminary data.</text>
</comment>
<protein>
    <submittedName>
        <fullName evidence="1">Uncharacterized protein</fullName>
    </submittedName>
</protein>
<dbReference type="AlphaFoldDB" id="A0A0W0VU19"/>
<evidence type="ECO:0000313" key="1">
    <source>
        <dbReference type="EMBL" id="KTD23553.1"/>
    </source>
</evidence>
<reference evidence="1 2" key="1">
    <citation type="submission" date="2015-11" db="EMBL/GenBank/DDBJ databases">
        <title>Genomic analysis of 38 Legionella species identifies large and diverse effector repertoires.</title>
        <authorList>
            <person name="Burstein D."/>
            <person name="Amaro F."/>
            <person name="Zusman T."/>
            <person name="Lifshitz Z."/>
            <person name="Cohen O."/>
            <person name="Gilbert J.A."/>
            <person name="Pupko T."/>
            <person name="Shuman H.A."/>
            <person name="Segal G."/>
        </authorList>
    </citation>
    <scope>NUCLEOTIDE SEQUENCE [LARGE SCALE GENOMIC DNA]</scope>
    <source>
        <strain evidence="1 2">ATCC 49751</strain>
    </source>
</reference>
<dbReference type="Proteomes" id="UP000054869">
    <property type="component" value="Unassembled WGS sequence"/>
</dbReference>
<gene>
    <name evidence="1" type="ORF">Llan_0688</name>
</gene>
<organism evidence="1 2">
    <name type="scientific">Legionella lansingensis</name>
    <dbReference type="NCBI Taxonomy" id="45067"/>
    <lineage>
        <taxon>Bacteria</taxon>
        <taxon>Pseudomonadati</taxon>
        <taxon>Pseudomonadota</taxon>
        <taxon>Gammaproteobacteria</taxon>
        <taxon>Legionellales</taxon>
        <taxon>Legionellaceae</taxon>
        <taxon>Legionella</taxon>
    </lineage>
</organism>
<name>A0A0W0VU19_9GAMM</name>